<feature type="transmembrane region" description="Helical" evidence="1">
    <location>
        <begin position="26"/>
        <end position="48"/>
    </location>
</feature>
<gene>
    <name evidence="2" type="ORF">QJT92_02345</name>
</gene>
<keyword evidence="1" id="KW-1133">Transmembrane helix</keyword>
<name>A0ABT9JIY4_9PAST</name>
<proteinExistence type="predicted"/>
<keyword evidence="3" id="KW-1185">Reference proteome</keyword>
<organism evidence="2 3">
    <name type="scientific">Phocoenobacter skyensis</name>
    <dbReference type="NCBI Taxonomy" id="97481"/>
    <lineage>
        <taxon>Bacteria</taxon>
        <taxon>Pseudomonadati</taxon>
        <taxon>Pseudomonadota</taxon>
        <taxon>Gammaproteobacteria</taxon>
        <taxon>Pasteurellales</taxon>
        <taxon>Pasteurellaceae</taxon>
        <taxon>Phocoenobacter</taxon>
    </lineage>
</organism>
<keyword evidence="1" id="KW-0472">Membrane</keyword>
<comment type="caution">
    <text evidence="2">The sequence shown here is derived from an EMBL/GenBank/DDBJ whole genome shotgun (WGS) entry which is preliminary data.</text>
</comment>
<protein>
    <submittedName>
        <fullName evidence="2">Uncharacterized protein</fullName>
    </submittedName>
</protein>
<accession>A0ABT9JIY4</accession>
<evidence type="ECO:0000313" key="3">
    <source>
        <dbReference type="Proteomes" id="UP001224812"/>
    </source>
</evidence>
<dbReference type="RefSeq" id="WP_306383816.1">
    <property type="nucleotide sequence ID" value="NZ_JASAVR010000003.1"/>
</dbReference>
<reference evidence="2 3" key="1">
    <citation type="journal article" date="2023" name="Front. Microbiol.">
        <title>Phylogeography and host specificity of Pasteurellaceae pathogenic to sea-farmed fish in the north-east Atlantic.</title>
        <authorList>
            <person name="Gulla S."/>
            <person name="Colquhoun D.J."/>
            <person name="Olsen A.B."/>
            <person name="Spilsberg B."/>
            <person name="Lagesen K."/>
            <person name="Aakesson C.P."/>
            <person name="Strom S."/>
            <person name="Manji F."/>
            <person name="Birkbeck T.H."/>
            <person name="Nilsen H.K."/>
        </authorList>
    </citation>
    <scope>NUCLEOTIDE SEQUENCE [LARGE SCALE GENOMIC DNA]</scope>
    <source>
        <strain evidence="2 3">VIO11850</strain>
    </source>
</reference>
<keyword evidence="1" id="KW-0812">Transmembrane</keyword>
<sequence length="51" mass="6108">MMFWVFLPIHISDVFMENPAIGTHKLALIRVPIQFVFIGWAWVVYRFLSNR</sequence>
<evidence type="ECO:0000256" key="1">
    <source>
        <dbReference type="SAM" id="Phobius"/>
    </source>
</evidence>
<dbReference type="Proteomes" id="UP001224812">
    <property type="component" value="Unassembled WGS sequence"/>
</dbReference>
<dbReference type="EMBL" id="JASAVS010000003">
    <property type="protein sequence ID" value="MDP8084775.1"/>
    <property type="molecule type" value="Genomic_DNA"/>
</dbReference>
<evidence type="ECO:0000313" key="2">
    <source>
        <dbReference type="EMBL" id="MDP8084775.1"/>
    </source>
</evidence>